<dbReference type="InterPro" id="IPR011989">
    <property type="entry name" value="ARM-like"/>
</dbReference>
<dbReference type="AlphaFoldDB" id="A0A0N4X1Z7"/>
<organism evidence="1">
    <name type="scientific">Haemonchus placei</name>
    <name type="common">Barber's pole worm</name>
    <dbReference type="NCBI Taxonomy" id="6290"/>
    <lineage>
        <taxon>Eukaryota</taxon>
        <taxon>Metazoa</taxon>
        <taxon>Ecdysozoa</taxon>
        <taxon>Nematoda</taxon>
        <taxon>Chromadorea</taxon>
        <taxon>Rhabditida</taxon>
        <taxon>Rhabditina</taxon>
        <taxon>Rhabditomorpha</taxon>
        <taxon>Strongyloidea</taxon>
        <taxon>Trichostrongylidae</taxon>
        <taxon>Haemonchus</taxon>
    </lineage>
</organism>
<accession>A0A0N4X1Z7</accession>
<dbReference type="Gene3D" id="1.25.10.10">
    <property type="entry name" value="Leucine-rich Repeat Variant"/>
    <property type="match status" value="1"/>
</dbReference>
<evidence type="ECO:0000313" key="1">
    <source>
        <dbReference type="WBParaSite" id="HPLM_0001836601-mRNA-1"/>
    </source>
</evidence>
<proteinExistence type="predicted"/>
<name>A0A0N4X1Z7_HAEPC</name>
<dbReference type="WBParaSite" id="HPLM_0001836601-mRNA-1">
    <property type="protein sequence ID" value="HPLM_0001836601-mRNA-1"/>
    <property type="gene ID" value="HPLM_0001836601"/>
</dbReference>
<sequence>LFIYYRTIPFSCYKYALLTLHSLVSDKVHGPQCAQQARQMDTMQVVSGWLQHEKSEKLLPVIVDLVRILCDKNYEQKVNRLRLSKFNDICRHSRDVRVGFMI</sequence>
<reference evidence="1" key="1">
    <citation type="submission" date="2017-02" db="UniProtKB">
        <authorList>
            <consortium name="WormBaseParasite"/>
        </authorList>
    </citation>
    <scope>IDENTIFICATION</scope>
</reference>
<protein>
    <submittedName>
        <fullName evidence="1">RTTN_N domain-containing protein</fullName>
    </submittedName>
</protein>